<feature type="compositionally biased region" description="Basic and acidic residues" evidence="1">
    <location>
        <begin position="75"/>
        <end position="95"/>
    </location>
</feature>
<protein>
    <submittedName>
        <fullName evidence="2">ComA-related protein</fullName>
    </submittedName>
</protein>
<evidence type="ECO:0000313" key="2">
    <source>
        <dbReference type="EMBL" id="CAA9477260.1"/>
    </source>
</evidence>
<feature type="region of interest" description="Disordered" evidence="1">
    <location>
        <begin position="1"/>
        <end position="105"/>
    </location>
</feature>
<evidence type="ECO:0000256" key="1">
    <source>
        <dbReference type="SAM" id="MobiDB-lite"/>
    </source>
</evidence>
<accession>A0A6J4RTE9</accession>
<dbReference type="AlphaFoldDB" id="A0A6J4RTE9"/>
<name>A0A6J4RTE9_9ACTN</name>
<reference evidence="2" key="1">
    <citation type="submission" date="2020-02" db="EMBL/GenBank/DDBJ databases">
        <authorList>
            <person name="Meier V. D."/>
        </authorList>
    </citation>
    <scope>NUCLEOTIDE SEQUENCE</scope>
    <source>
        <strain evidence="2">AVDCRST_MAG05</strain>
    </source>
</reference>
<dbReference type="EMBL" id="CADCVM010000115">
    <property type="protein sequence ID" value="CAA9477260.1"/>
    <property type="molecule type" value="Genomic_DNA"/>
</dbReference>
<proteinExistence type="predicted"/>
<feature type="compositionally biased region" description="Basic residues" evidence="1">
    <location>
        <begin position="55"/>
        <end position="67"/>
    </location>
</feature>
<feature type="non-terminal residue" evidence="2">
    <location>
        <position position="1"/>
    </location>
</feature>
<organism evidence="2">
    <name type="scientific">uncultured Rubrobacteraceae bacterium</name>
    <dbReference type="NCBI Taxonomy" id="349277"/>
    <lineage>
        <taxon>Bacteria</taxon>
        <taxon>Bacillati</taxon>
        <taxon>Actinomycetota</taxon>
        <taxon>Rubrobacteria</taxon>
        <taxon>Rubrobacterales</taxon>
        <taxon>Rubrobacteraceae</taxon>
        <taxon>environmental samples</taxon>
    </lineage>
</organism>
<feature type="compositionally biased region" description="Basic and acidic residues" evidence="1">
    <location>
        <begin position="19"/>
        <end position="29"/>
    </location>
</feature>
<sequence length="105" mass="11468">GHDRGTEQPQRGRAAWPDRTGDSRRRAGEHLQPAGVERGASGPERVPARCDGRGARGHLLRLRHVRGPARGGLGLHDDRAQEQLSRHRPPGDDSVRGAARARRAQ</sequence>
<feature type="non-terminal residue" evidence="2">
    <location>
        <position position="105"/>
    </location>
</feature>
<gene>
    <name evidence="2" type="ORF">AVDCRST_MAG05-1036</name>
</gene>